<organism evidence="2 3">
    <name type="scientific">Pleomorphomonas carboxyditropha</name>
    <dbReference type="NCBI Taxonomy" id="2023338"/>
    <lineage>
        <taxon>Bacteria</taxon>
        <taxon>Pseudomonadati</taxon>
        <taxon>Pseudomonadota</taxon>
        <taxon>Alphaproteobacteria</taxon>
        <taxon>Hyphomicrobiales</taxon>
        <taxon>Pleomorphomonadaceae</taxon>
        <taxon>Pleomorphomonas</taxon>
    </lineage>
</organism>
<dbReference type="EMBL" id="NQVN01000034">
    <property type="protein sequence ID" value="PIO96444.1"/>
    <property type="molecule type" value="Genomic_DNA"/>
</dbReference>
<evidence type="ECO:0000313" key="3">
    <source>
        <dbReference type="Proteomes" id="UP000231070"/>
    </source>
</evidence>
<protein>
    <submittedName>
        <fullName evidence="2">Short-chain dehydrogenase</fullName>
    </submittedName>
</protein>
<accession>A0A2G9WP53</accession>
<dbReference type="PANTHER" id="PTHR42879">
    <property type="entry name" value="3-OXOACYL-(ACYL-CARRIER-PROTEIN) REDUCTASE"/>
    <property type="match status" value="1"/>
</dbReference>
<comment type="caution">
    <text evidence="2">The sequence shown here is derived from an EMBL/GenBank/DDBJ whole genome shotgun (WGS) entry which is preliminary data.</text>
</comment>
<dbReference type="PANTHER" id="PTHR42879:SF2">
    <property type="entry name" value="3-OXOACYL-[ACYL-CARRIER-PROTEIN] REDUCTASE FABG"/>
    <property type="match status" value="1"/>
</dbReference>
<evidence type="ECO:0000313" key="2">
    <source>
        <dbReference type="EMBL" id="PIO96444.1"/>
    </source>
</evidence>
<dbReference type="SUPFAM" id="SSF51735">
    <property type="entry name" value="NAD(P)-binding Rossmann-fold domains"/>
    <property type="match status" value="1"/>
</dbReference>
<dbReference type="RefSeq" id="WP_100083311.1">
    <property type="nucleotide sequence ID" value="NZ_NQVN01000034.1"/>
</dbReference>
<keyword evidence="3" id="KW-1185">Reference proteome</keyword>
<proteinExistence type="inferred from homology"/>
<reference evidence="2 3" key="1">
    <citation type="submission" date="2017-08" db="EMBL/GenBank/DDBJ databases">
        <title>Pleomorphomonas carboxidotrophicus sp. nov., a new mesophilic hydrogenogenic carboxidotroph.</title>
        <authorList>
            <person name="Esquivel-Elizondo S."/>
            <person name="Krajmalnik-Brown R."/>
            <person name="Maldonado J."/>
        </authorList>
    </citation>
    <scope>NUCLEOTIDE SEQUENCE [LARGE SCALE GENOMIC DNA]</scope>
    <source>
        <strain evidence="2 3">SVCO-16</strain>
    </source>
</reference>
<dbReference type="Pfam" id="PF13561">
    <property type="entry name" value="adh_short_C2"/>
    <property type="match status" value="1"/>
</dbReference>
<dbReference type="InterPro" id="IPR050259">
    <property type="entry name" value="SDR"/>
</dbReference>
<sequence>MRLENSVALVTGASRGIGASVGRMLAGYGAAVGVNYFSNRDAAEAVVADIAATGGRAIAVQGDSRDPDAMTAAAREVESALGPIDILVINAAMAFPTRPFLDIGWADFEAKVTGEVASAFHVCKAVAPGMAARRHGSIIAISSTLSRQPAPGYSAHTTAKSGLDGFVKSLALELGPHGVRANIVAPGITDTDATAHIPGDVKAAMAEHIPLRRRGTPDDIARVVAFLASDASGYLTGAYLPANGGNLML</sequence>
<dbReference type="OrthoDB" id="9804774at2"/>
<name>A0A2G9WP53_9HYPH</name>
<dbReference type="InterPro" id="IPR002347">
    <property type="entry name" value="SDR_fam"/>
</dbReference>
<comment type="similarity">
    <text evidence="1">Belongs to the short-chain dehydrogenases/reductases (SDR) family.</text>
</comment>
<dbReference type="Proteomes" id="UP000231070">
    <property type="component" value="Unassembled WGS sequence"/>
</dbReference>
<dbReference type="FunFam" id="3.40.50.720:FF:000084">
    <property type="entry name" value="Short-chain dehydrogenase reductase"/>
    <property type="match status" value="1"/>
</dbReference>
<evidence type="ECO:0000256" key="1">
    <source>
        <dbReference type="ARBA" id="ARBA00006484"/>
    </source>
</evidence>
<dbReference type="AlphaFoldDB" id="A0A2G9WP53"/>
<dbReference type="Gene3D" id="3.40.50.720">
    <property type="entry name" value="NAD(P)-binding Rossmann-like Domain"/>
    <property type="match status" value="1"/>
</dbReference>
<dbReference type="PRINTS" id="PR00081">
    <property type="entry name" value="GDHRDH"/>
</dbReference>
<gene>
    <name evidence="2" type="ORF">CJ014_25380</name>
</gene>
<dbReference type="InterPro" id="IPR036291">
    <property type="entry name" value="NAD(P)-bd_dom_sf"/>
</dbReference>
<dbReference type="PRINTS" id="PR00080">
    <property type="entry name" value="SDRFAMILY"/>
</dbReference>